<organism evidence="1 2">
    <name type="scientific">Phytohabitans suffuscus</name>
    <dbReference type="NCBI Taxonomy" id="624315"/>
    <lineage>
        <taxon>Bacteria</taxon>
        <taxon>Bacillati</taxon>
        <taxon>Actinomycetota</taxon>
        <taxon>Actinomycetes</taxon>
        <taxon>Micromonosporales</taxon>
        <taxon>Micromonosporaceae</taxon>
    </lineage>
</organism>
<sequence length="251" mass="27736">MTDVYDETARREASPAELERLRAAVRVLPPAAVLTHHTAAMLYGFGVVPADTLHVTLPAGASLPQRRGIAAHGTVLPFVDVRDVLGLRCLGPARCAVDLARQLGRPDALAVLDAALRVGACTPDDLADEVTRHDGLRGVRQARELVRLADPRARCRQESHLRLVIHDGLLPAPEPQLAVRDDAGRVRCHVDLGYAEERVGVVYDGDSRLDQPRHNWLETRGWRLRYFTDDDLFGDPDLLVQTVRAALYHPR</sequence>
<name>A0A6F8YF94_9ACTN</name>
<dbReference type="RefSeq" id="WP_173155879.1">
    <property type="nucleotide sequence ID" value="NZ_AP022871.1"/>
</dbReference>
<protein>
    <recommendedName>
        <fullName evidence="3">DUF559 domain-containing protein</fullName>
    </recommendedName>
</protein>
<keyword evidence="2" id="KW-1185">Reference proteome</keyword>
<dbReference type="Proteomes" id="UP000503011">
    <property type="component" value="Chromosome"/>
</dbReference>
<proteinExistence type="predicted"/>
<evidence type="ECO:0008006" key="3">
    <source>
        <dbReference type="Google" id="ProtNLM"/>
    </source>
</evidence>
<dbReference type="SUPFAM" id="SSF52980">
    <property type="entry name" value="Restriction endonuclease-like"/>
    <property type="match status" value="1"/>
</dbReference>
<dbReference type="InterPro" id="IPR011335">
    <property type="entry name" value="Restrct_endonuc-II-like"/>
</dbReference>
<reference evidence="1 2" key="1">
    <citation type="submission" date="2020-03" db="EMBL/GenBank/DDBJ databases">
        <title>Whole genome shotgun sequence of Phytohabitans suffuscus NBRC 105367.</title>
        <authorList>
            <person name="Komaki H."/>
            <person name="Tamura T."/>
        </authorList>
    </citation>
    <scope>NUCLEOTIDE SEQUENCE [LARGE SCALE GENOMIC DNA]</scope>
    <source>
        <strain evidence="1 2">NBRC 105367</strain>
    </source>
</reference>
<dbReference type="AlphaFoldDB" id="A0A6F8YF94"/>
<accession>A0A6F8YF94</accession>
<dbReference type="EMBL" id="AP022871">
    <property type="protein sequence ID" value="BCB84621.1"/>
    <property type="molecule type" value="Genomic_DNA"/>
</dbReference>
<evidence type="ECO:0000313" key="1">
    <source>
        <dbReference type="EMBL" id="BCB84621.1"/>
    </source>
</evidence>
<gene>
    <name evidence="1" type="ORF">Psuf_019340</name>
</gene>
<dbReference type="KEGG" id="psuu:Psuf_019340"/>
<evidence type="ECO:0000313" key="2">
    <source>
        <dbReference type="Proteomes" id="UP000503011"/>
    </source>
</evidence>
<reference evidence="1 2" key="2">
    <citation type="submission" date="2020-03" db="EMBL/GenBank/DDBJ databases">
        <authorList>
            <person name="Ichikawa N."/>
            <person name="Kimura A."/>
            <person name="Kitahashi Y."/>
            <person name="Uohara A."/>
        </authorList>
    </citation>
    <scope>NUCLEOTIDE SEQUENCE [LARGE SCALE GENOMIC DNA]</scope>
    <source>
        <strain evidence="1 2">NBRC 105367</strain>
    </source>
</reference>